<keyword evidence="1" id="KW-0472">Membrane</keyword>
<keyword evidence="1" id="KW-0812">Transmembrane</keyword>
<feature type="transmembrane region" description="Helical" evidence="1">
    <location>
        <begin position="32"/>
        <end position="57"/>
    </location>
</feature>
<organism evidence="2 3">
    <name type="scientific">Anaerobiospirillum thomasii</name>
    <dbReference type="NCBI Taxonomy" id="179995"/>
    <lineage>
        <taxon>Bacteria</taxon>
        <taxon>Pseudomonadati</taxon>
        <taxon>Pseudomonadota</taxon>
        <taxon>Gammaproteobacteria</taxon>
        <taxon>Aeromonadales</taxon>
        <taxon>Succinivibrionaceae</taxon>
        <taxon>Anaerobiospirillum</taxon>
    </lineage>
</organism>
<reference evidence="2 3" key="1">
    <citation type="submission" date="2018-06" db="EMBL/GenBank/DDBJ databases">
        <authorList>
            <consortium name="Pathogen Informatics"/>
            <person name="Doyle S."/>
        </authorList>
    </citation>
    <scope>NUCLEOTIDE SEQUENCE [LARGE SCALE GENOMIC DNA]</scope>
    <source>
        <strain evidence="2 3">NCTC13093</strain>
    </source>
</reference>
<protein>
    <submittedName>
        <fullName evidence="2">Uncharacterized protein</fullName>
    </submittedName>
</protein>
<evidence type="ECO:0000256" key="1">
    <source>
        <dbReference type="SAM" id="Phobius"/>
    </source>
</evidence>
<evidence type="ECO:0000313" key="2">
    <source>
        <dbReference type="EMBL" id="SPT69026.1"/>
    </source>
</evidence>
<proteinExistence type="predicted"/>
<sequence length="69" mass="8269">MKSIHKWLFILFNIVYFFIDYIWVTIMPNPLLFGWLTLHMAVLLFLPILAAIVWGIYYSAFFKTQKNVP</sequence>
<dbReference type="Proteomes" id="UP000250086">
    <property type="component" value="Unassembled WGS sequence"/>
</dbReference>
<dbReference type="EMBL" id="UAPV01000001">
    <property type="protein sequence ID" value="SPT69026.1"/>
    <property type="molecule type" value="Genomic_DNA"/>
</dbReference>
<keyword evidence="1" id="KW-1133">Transmembrane helix</keyword>
<accession>A0A2X0V7E7</accession>
<feature type="transmembrane region" description="Helical" evidence="1">
    <location>
        <begin position="7"/>
        <end position="26"/>
    </location>
</feature>
<name>A0A2X0V7E7_9GAMM</name>
<dbReference type="AlphaFoldDB" id="A0A2X0V7E7"/>
<evidence type="ECO:0000313" key="3">
    <source>
        <dbReference type="Proteomes" id="UP000250086"/>
    </source>
</evidence>
<keyword evidence="3" id="KW-1185">Reference proteome</keyword>
<gene>
    <name evidence="2" type="ORF">NCTC13093_00389</name>
</gene>